<keyword evidence="2" id="KW-1185">Reference proteome</keyword>
<sequence>MNCRQTILSSFRQFRVPIKELPAKYSIREWFSGFTVVVAVAVKLTECQFEGGRDASCSLLRVWRCHSDHNFSHDVGGADVDAMEAQQRLDDSAEVTGSSSWSATQWGLRFDDGARKKRVWWLRACGCSPRPVSAVRRGGGCGTRGEGDAIVVYRCSSGDGVFRVWKRAAPGSTCPPPDDFTTAVFYEAFGDASKVGLLVFLELWLGTMADEHKEPLSCGSGWRVLPSWDVANYVCIWEFHLALRCMIRSNGFPHVLYRLWPIGSIHHTFQAVWKRAAPGSTCPPPDDFTTAVFYEAFGDASKVGLLVFLELWLGTMADEHKEPLSCGSGWRVLPV</sequence>
<reference evidence="1 2" key="1">
    <citation type="submission" date="2019-04" db="EMBL/GenBank/DDBJ databases">
        <title>An improved genome assembly and genetic linkage map for asparagus bean, Vigna unguiculata ssp. sesquipedialis.</title>
        <authorList>
            <person name="Xia Q."/>
            <person name="Zhang R."/>
            <person name="Dong Y."/>
        </authorList>
    </citation>
    <scope>NUCLEOTIDE SEQUENCE [LARGE SCALE GENOMIC DNA]</scope>
    <source>
        <tissue evidence="1">Leaf</tissue>
    </source>
</reference>
<evidence type="ECO:0000313" key="2">
    <source>
        <dbReference type="Proteomes" id="UP000501690"/>
    </source>
</evidence>
<accession>A0A4D6L4A5</accession>
<proteinExistence type="predicted"/>
<dbReference type="Proteomes" id="UP000501690">
    <property type="component" value="Linkage Group LG2"/>
</dbReference>
<protein>
    <submittedName>
        <fullName evidence="1">Uncharacterized protein</fullName>
    </submittedName>
</protein>
<gene>
    <name evidence="1" type="ORF">DEO72_LG2g3701</name>
</gene>
<dbReference type="EMBL" id="CP039346">
    <property type="protein sequence ID" value="QCD83357.1"/>
    <property type="molecule type" value="Genomic_DNA"/>
</dbReference>
<evidence type="ECO:0000313" key="1">
    <source>
        <dbReference type="EMBL" id="QCD83357.1"/>
    </source>
</evidence>
<name>A0A4D6L4A5_VIGUN</name>
<dbReference type="AlphaFoldDB" id="A0A4D6L4A5"/>
<organism evidence="1 2">
    <name type="scientific">Vigna unguiculata</name>
    <name type="common">Cowpea</name>
    <dbReference type="NCBI Taxonomy" id="3917"/>
    <lineage>
        <taxon>Eukaryota</taxon>
        <taxon>Viridiplantae</taxon>
        <taxon>Streptophyta</taxon>
        <taxon>Embryophyta</taxon>
        <taxon>Tracheophyta</taxon>
        <taxon>Spermatophyta</taxon>
        <taxon>Magnoliopsida</taxon>
        <taxon>eudicotyledons</taxon>
        <taxon>Gunneridae</taxon>
        <taxon>Pentapetalae</taxon>
        <taxon>rosids</taxon>
        <taxon>fabids</taxon>
        <taxon>Fabales</taxon>
        <taxon>Fabaceae</taxon>
        <taxon>Papilionoideae</taxon>
        <taxon>50 kb inversion clade</taxon>
        <taxon>NPAAA clade</taxon>
        <taxon>indigoferoid/millettioid clade</taxon>
        <taxon>Phaseoleae</taxon>
        <taxon>Vigna</taxon>
    </lineage>
</organism>